<gene>
    <name evidence="6" type="ORF">COCNU_02G007330</name>
</gene>
<sequence length="659" mass="70016">MAEIPFAGILDLRLTPVSYNTAPPAILPVRRSLSGPPTTRPRPAPHTFARPSTPPSLEICSTTECSDGSIIFRFCDAAELKQDGVAIEAGSSGSEETEVRGSLVGQFGEIDQEMVKTSDLALDGSVSLESGDGEGTKTVEEASKIESLEGREDGGIHKGEKVAVLAMGKPKEVDVSHGDGKLRMMATEVSEQCSASAIIDFDDSSKAEKFEGMEVFGGDQTVHTRDLEVKEVPQEKEKGSSKPNIAVLESMEPLVSDQGKSDFAVEKSEIAEIEQDSERGTRALETSEIPINGEDIKVNAVGGTFQEPRSSDMDNQICDSGDESRLAAEVPATSEFDSMESILEDTQASEVSNAMDVDTDVDVEPNPSSVEDQAKKHTVERAVVGQIIDMTEQNNGSTEGAGPNRVTPTSAPSLSLSSGAAILPHPSKALTGGEDAYFVACKNWFGIADGVGQWSLEGINAGLYAQELMQNCEKLVSECQGVPGIKPDQILIQGAAEARSPGSSTVLVAYFDGQVLHVANIGDSGFIVIRNGTVFKKSTPMVYGFNFPLQIERGEDPSKYIEVYTIDLDEGDVIVTATDGLFDNIYEQEVAAIVSKSLGTSLKPTEIAEFLALRAQEVGRSALARSPFADAALVAGYPGFTGGKLDDVTVIVSIVQRSN</sequence>
<dbReference type="PROSITE" id="PS51746">
    <property type="entry name" value="PPM_2"/>
    <property type="match status" value="1"/>
</dbReference>
<dbReference type="Proteomes" id="UP000797356">
    <property type="component" value="Chromosome 2"/>
</dbReference>
<dbReference type="AlphaFoldDB" id="A0A8K0HYE3"/>
<dbReference type="OrthoDB" id="60843at2759"/>
<feature type="region of interest" description="Disordered" evidence="4">
    <location>
        <begin position="392"/>
        <end position="413"/>
    </location>
</feature>
<evidence type="ECO:0000313" key="6">
    <source>
        <dbReference type="EMBL" id="KAG1330765.1"/>
    </source>
</evidence>
<dbReference type="InterPro" id="IPR001932">
    <property type="entry name" value="PPM-type_phosphatase-like_dom"/>
</dbReference>
<keyword evidence="3" id="KW-0904">Protein phosphatase</keyword>
<dbReference type="GO" id="GO:0004722">
    <property type="term" value="F:protein serine/threonine phosphatase activity"/>
    <property type="evidence" value="ECO:0007669"/>
    <property type="project" value="UniProtKB-EC"/>
</dbReference>
<dbReference type="PANTHER" id="PTHR12320">
    <property type="entry name" value="PROTEIN PHOSPHATASE 2C"/>
    <property type="match status" value="1"/>
</dbReference>
<keyword evidence="3" id="KW-0464">Manganese</keyword>
<evidence type="ECO:0000313" key="7">
    <source>
        <dbReference type="Proteomes" id="UP000797356"/>
    </source>
</evidence>
<dbReference type="PANTHER" id="PTHR12320:SF1">
    <property type="entry name" value="PROTEIN PHOSPHATASE PTC7 HOMOLOG"/>
    <property type="match status" value="1"/>
</dbReference>
<comment type="cofactor">
    <cofactor evidence="3">
        <name>Mg(2+)</name>
        <dbReference type="ChEBI" id="CHEBI:18420"/>
    </cofactor>
</comment>
<evidence type="ECO:0000256" key="4">
    <source>
        <dbReference type="SAM" id="MobiDB-lite"/>
    </source>
</evidence>
<dbReference type="Pfam" id="PF13672">
    <property type="entry name" value="PP2C_2"/>
    <property type="match status" value="1"/>
</dbReference>
<reference evidence="6" key="1">
    <citation type="journal article" date="2017" name="Gigascience">
        <title>The genome draft of coconut (Cocos nucifera).</title>
        <authorList>
            <person name="Xiao Y."/>
            <person name="Xu P."/>
            <person name="Fan H."/>
            <person name="Baudouin L."/>
            <person name="Xia W."/>
            <person name="Bocs S."/>
            <person name="Xu J."/>
            <person name="Li Q."/>
            <person name="Guo A."/>
            <person name="Zhou L."/>
            <person name="Li J."/>
            <person name="Wu Y."/>
            <person name="Ma Z."/>
            <person name="Armero A."/>
            <person name="Issali A.E."/>
            <person name="Liu N."/>
            <person name="Peng M."/>
            <person name="Yang Y."/>
        </authorList>
    </citation>
    <scope>NUCLEOTIDE SEQUENCE</scope>
    <source>
        <tissue evidence="6">Spear leaf of Hainan Tall coconut</tissue>
    </source>
</reference>
<reference evidence="6" key="2">
    <citation type="submission" date="2019-07" db="EMBL/GenBank/DDBJ databases">
        <authorList>
            <person name="Yang Y."/>
            <person name="Bocs S."/>
            <person name="Baudouin L."/>
        </authorList>
    </citation>
    <scope>NUCLEOTIDE SEQUENCE</scope>
    <source>
        <tissue evidence="6">Spear leaf of Hainan Tall coconut</tissue>
    </source>
</reference>
<evidence type="ECO:0000256" key="2">
    <source>
        <dbReference type="ARBA" id="ARBA00048336"/>
    </source>
</evidence>
<dbReference type="GO" id="GO:0046872">
    <property type="term" value="F:metal ion binding"/>
    <property type="evidence" value="ECO:0007669"/>
    <property type="project" value="UniProtKB-UniRule"/>
</dbReference>
<evidence type="ECO:0000256" key="1">
    <source>
        <dbReference type="ARBA" id="ARBA00047761"/>
    </source>
</evidence>
<proteinExistence type="inferred from homology"/>
<dbReference type="Gene3D" id="3.60.40.10">
    <property type="entry name" value="PPM-type phosphatase domain"/>
    <property type="match status" value="2"/>
</dbReference>
<feature type="region of interest" description="Disordered" evidence="4">
    <location>
        <begin position="28"/>
        <end position="55"/>
    </location>
</feature>
<keyword evidence="3" id="KW-0460">Magnesium</keyword>
<keyword evidence="3" id="KW-0378">Hydrolase</keyword>
<comment type="similarity">
    <text evidence="3">Belongs to the PP2C family.</text>
</comment>
<dbReference type="EC" id="3.1.3.16" evidence="3"/>
<name>A0A8K0HYE3_COCNU</name>
<dbReference type="SMART" id="SM00331">
    <property type="entry name" value="PP2C_SIG"/>
    <property type="match status" value="1"/>
</dbReference>
<keyword evidence="3" id="KW-0479">Metal-binding</keyword>
<accession>A0A8K0HYE3</accession>
<feature type="domain" description="PPM-type phosphatase" evidence="5">
    <location>
        <begin position="417"/>
        <end position="655"/>
    </location>
</feature>
<dbReference type="EMBL" id="CM017873">
    <property type="protein sequence ID" value="KAG1330765.1"/>
    <property type="molecule type" value="Genomic_DNA"/>
</dbReference>
<comment type="catalytic activity">
    <reaction evidence="2 3">
        <text>O-phospho-L-threonyl-[protein] + H2O = L-threonyl-[protein] + phosphate</text>
        <dbReference type="Rhea" id="RHEA:47004"/>
        <dbReference type="Rhea" id="RHEA-COMP:11060"/>
        <dbReference type="Rhea" id="RHEA-COMP:11605"/>
        <dbReference type="ChEBI" id="CHEBI:15377"/>
        <dbReference type="ChEBI" id="CHEBI:30013"/>
        <dbReference type="ChEBI" id="CHEBI:43474"/>
        <dbReference type="ChEBI" id="CHEBI:61977"/>
        <dbReference type="EC" id="3.1.3.16"/>
    </reaction>
</comment>
<evidence type="ECO:0000256" key="3">
    <source>
        <dbReference type="RuleBase" id="RU366020"/>
    </source>
</evidence>
<comment type="catalytic activity">
    <reaction evidence="1 3">
        <text>O-phospho-L-seryl-[protein] + H2O = L-seryl-[protein] + phosphate</text>
        <dbReference type="Rhea" id="RHEA:20629"/>
        <dbReference type="Rhea" id="RHEA-COMP:9863"/>
        <dbReference type="Rhea" id="RHEA-COMP:11604"/>
        <dbReference type="ChEBI" id="CHEBI:15377"/>
        <dbReference type="ChEBI" id="CHEBI:29999"/>
        <dbReference type="ChEBI" id="CHEBI:43474"/>
        <dbReference type="ChEBI" id="CHEBI:83421"/>
        <dbReference type="EC" id="3.1.3.16"/>
    </reaction>
</comment>
<comment type="cofactor">
    <cofactor evidence="3">
        <name>Mn(2+)</name>
        <dbReference type="ChEBI" id="CHEBI:29035"/>
    </cofactor>
</comment>
<dbReference type="CDD" id="cd00143">
    <property type="entry name" value="PP2Cc"/>
    <property type="match status" value="1"/>
</dbReference>
<dbReference type="InterPro" id="IPR039123">
    <property type="entry name" value="PPTC7"/>
</dbReference>
<protein>
    <recommendedName>
        <fullName evidence="3">Protein phosphatase</fullName>
        <ecNumber evidence="3">3.1.3.16</ecNumber>
    </recommendedName>
</protein>
<dbReference type="SMART" id="SM00332">
    <property type="entry name" value="PP2Cc"/>
    <property type="match status" value="1"/>
</dbReference>
<keyword evidence="7" id="KW-1185">Reference proteome</keyword>
<dbReference type="SUPFAM" id="SSF81606">
    <property type="entry name" value="PP2C-like"/>
    <property type="match status" value="1"/>
</dbReference>
<comment type="caution">
    <text evidence="6">The sequence shown here is derived from an EMBL/GenBank/DDBJ whole genome shotgun (WGS) entry which is preliminary data.</text>
</comment>
<dbReference type="InterPro" id="IPR036457">
    <property type="entry name" value="PPM-type-like_dom_sf"/>
</dbReference>
<organism evidence="6 7">
    <name type="scientific">Cocos nucifera</name>
    <name type="common">Coconut palm</name>
    <dbReference type="NCBI Taxonomy" id="13894"/>
    <lineage>
        <taxon>Eukaryota</taxon>
        <taxon>Viridiplantae</taxon>
        <taxon>Streptophyta</taxon>
        <taxon>Embryophyta</taxon>
        <taxon>Tracheophyta</taxon>
        <taxon>Spermatophyta</taxon>
        <taxon>Magnoliopsida</taxon>
        <taxon>Liliopsida</taxon>
        <taxon>Arecaceae</taxon>
        <taxon>Arecoideae</taxon>
        <taxon>Cocoseae</taxon>
        <taxon>Attaleinae</taxon>
        <taxon>Cocos</taxon>
    </lineage>
</organism>
<evidence type="ECO:0000259" key="5">
    <source>
        <dbReference type="PROSITE" id="PS51746"/>
    </source>
</evidence>